<keyword evidence="3" id="KW-0326">Glycosidase</keyword>
<dbReference type="GO" id="GO:0004553">
    <property type="term" value="F:hydrolase activity, hydrolyzing O-glycosyl compounds"/>
    <property type="evidence" value="ECO:0007669"/>
    <property type="project" value="InterPro"/>
</dbReference>
<dbReference type="CDD" id="cd08989">
    <property type="entry name" value="GH43_XYL-like"/>
    <property type="match status" value="1"/>
</dbReference>
<comment type="caution">
    <text evidence="7">The sequence shown here is derived from an EMBL/GenBank/DDBJ whole genome shotgun (WGS) entry which is preliminary data.</text>
</comment>
<dbReference type="Proteomes" id="UP000262969">
    <property type="component" value="Unassembled WGS sequence"/>
</dbReference>
<proteinExistence type="inferred from homology"/>
<keyword evidence="2 7" id="KW-0378">Hydrolase</keyword>
<sequence length="636" mass="72660">MTLREAILNKDLDIVKDLLVKDPNSIEDRTGGVWLPFLAASLGDLEIVRYIVEYSRASFNETDELNRNVLHYGVESGNISVVRYLVERVGMSPVSGDINLVTPYEIAYKNKNREILSFFEEVCGTPYEQMYHNPIRTGMHPDPSIICVGDDFYMVNSSFIFFPCIPISHSKDLIHWKVIGHAITNPEWAYLDELEGGRGYWAPDITYYEGKYYITATYRLNDTGTVYRKQMVVSSDKPEGPYCEPVFLDEDGIDPSFFTEDDGRRYMLLNRGARIFEISKDGKKQLSEATLLYYGHQKRAPEGSHLLKKDGWYYLFQAEGGTGPGHRISASRSKELFGVYTPCPYNPIMRQQDEKGAIQRCGHGKPVKTPNGEWYMVYLCGRQLDGEYSLLGRETALDPITWTADGWPIVNNLEGPSVLQKLPNLTPYIPEPESDDFENGILSSLWVSPRVPEKDAYTFGNGYLKIQGSKKDLDTTESRNILLRRQQDFHFTFEVTVGDVSLNIGQDYGLTCYYDENTYLKFGLFETKEGLFLQVVEHIDEETKISLSTKVTKGEYRLRIVTEGLKRSFYYQNLVEKEEANWSSLGQLDRVYYLCDEGIKRGKRFTGAMVGMYAHAGENSSLTGEFKDIVYQGMDR</sequence>
<dbReference type="Pfam" id="PF04616">
    <property type="entry name" value="Glyco_hydro_43"/>
    <property type="match status" value="1"/>
</dbReference>
<dbReference type="SUPFAM" id="SSF49899">
    <property type="entry name" value="Concanavalin A-like lectins/glucanases"/>
    <property type="match status" value="1"/>
</dbReference>
<evidence type="ECO:0000256" key="5">
    <source>
        <dbReference type="PIRSR" id="PIRSR606710-2"/>
    </source>
</evidence>
<name>A0A3D2X584_9FIRM</name>
<comment type="similarity">
    <text evidence="1">Belongs to the glycosyl hydrolase 43 family.</text>
</comment>
<dbReference type="InterPro" id="IPR036770">
    <property type="entry name" value="Ankyrin_rpt-contain_sf"/>
</dbReference>
<protein>
    <submittedName>
        <fullName evidence="7">Glycoside hydrolase</fullName>
    </submittedName>
</protein>
<dbReference type="InterPro" id="IPR006710">
    <property type="entry name" value="Glyco_hydro_43"/>
</dbReference>
<organism evidence="7 8">
    <name type="scientific">Lachnoclostridium phytofermentans</name>
    <dbReference type="NCBI Taxonomy" id="66219"/>
    <lineage>
        <taxon>Bacteria</taxon>
        <taxon>Bacillati</taxon>
        <taxon>Bacillota</taxon>
        <taxon>Clostridia</taxon>
        <taxon>Lachnospirales</taxon>
        <taxon>Lachnospiraceae</taxon>
    </lineage>
</organism>
<evidence type="ECO:0000313" key="8">
    <source>
        <dbReference type="Proteomes" id="UP000262969"/>
    </source>
</evidence>
<dbReference type="Pfam" id="PF17851">
    <property type="entry name" value="GH43_C2"/>
    <property type="match status" value="1"/>
</dbReference>
<dbReference type="PANTHER" id="PTHR42812">
    <property type="entry name" value="BETA-XYLOSIDASE"/>
    <property type="match status" value="1"/>
</dbReference>
<gene>
    <name evidence="7" type="ORF">DHW61_06855</name>
</gene>
<dbReference type="InterPro" id="IPR023296">
    <property type="entry name" value="Glyco_hydro_beta-prop_sf"/>
</dbReference>
<dbReference type="Gene3D" id="2.115.10.20">
    <property type="entry name" value="Glycosyl hydrolase domain, family 43"/>
    <property type="match status" value="1"/>
</dbReference>
<dbReference type="SUPFAM" id="SSF75005">
    <property type="entry name" value="Arabinanase/levansucrase/invertase"/>
    <property type="match status" value="1"/>
</dbReference>
<dbReference type="Gene3D" id="2.60.120.200">
    <property type="match status" value="1"/>
</dbReference>
<evidence type="ECO:0000256" key="1">
    <source>
        <dbReference type="ARBA" id="ARBA00009865"/>
    </source>
</evidence>
<dbReference type="Pfam" id="PF12796">
    <property type="entry name" value="Ank_2"/>
    <property type="match status" value="1"/>
</dbReference>
<dbReference type="GO" id="GO:0005975">
    <property type="term" value="P:carbohydrate metabolic process"/>
    <property type="evidence" value="ECO:0007669"/>
    <property type="project" value="InterPro"/>
</dbReference>
<dbReference type="InterPro" id="IPR051795">
    <property type="entry name" value="Glycosyl_Hydrlase_43"/>
</dbReference>
<feature type="active site" description="Proton donor" evidence="4">
    <location>
        <position position="302"/>
    </location>
</feature>
<feature type="active site" description="Proton acceptor" evidence="4">
    <location>
        <position position="142"/>
    </location>
</feature>
<accession>A0A3D2X584</accession>
<evidence type="ECO:0000256" key="2">
    <source>
        <dbReference type="ARBA" id="ARBA00022801"/>
    </source>
</evidence>
<dbReference type="AlphaFoldDB" id="A0A3D2X584"/>
<dbReference type="EMBL" id="DPVV01000229">
    <property type="protein sequence ID" value="HCL02126.1"/>
    <property type="molecule type" value="Genomic_DNA"/>
</dbReference>
<evidence type="ECO:0000259" key="6">
    <source>
        <dbReference type="Pfam" id="PF17851"/>
    </source>
</evidence>
<evidence type="ECO:0000313" key="7">
    <source>
        <dbReference type="EMBL" id="HCL02126.1"/>
    </source>
</evidence>
<dbReference type="SUPFAM" id="SSF48403">
    <property type="entry name" value="Ankyrin repeat"/>
    <property type="match status" value="1"/>
</dbReference>
<reference evidence="7 8" key="1">
    <citation type="journal article" date="2018" name="Nat. Biotechnol.">
        <title>A standardized bacterial taxonomy based on genome phylogeny substantially revises the tree of life.</title>
        <authorList>
            <person name="Parks D.H."/>
            <person name="Chuvochina M."/>
            <person name="Waite D.W."/>
            <person name="Rinke C."/>
            <person name="Skarshewski A."/>
            <person name="Chaumeil P.A."/>
            <person name="Hugenholtz P."/>
        </authorList>
    </citation>
    <scope>NUCLEOTIDE SEQUENCE [LARGE SCALE GENOMIC DNA]</scope>
    <source>
        <strain evidence="7">UBA11728</strain>
    </source>
</reference>
<dbReference type="InterPro" id="IPR013320">
    <property type="entry name" value="ConA-like_dom_sf"/>
</dbReference>
<dbReference type="Gene3D" id="1.25.40.20">
    <property type="entry name" value="Ankyrin repeat-containing domain"/>
    <property type="match status" value="1"/>
</dbReference>
<evidence type="ECO:0000256" key="3">
    <source>
        <dbReference type="ARBA" id="ARBA00023295"/>
    </source>
</evidence>
<dbReference type="PANTHER" id="PTHR42812:SF12">
    <property type="entry name" value="BETA-XYLOSIDASE-RELATED"/>
    <property type="match status" value="1"/>
</dbReference>
<feature type="domain" description="Beta-xylosidase C-terminal Concanavalin A-like" evidence="6">
    <location>
        <begin position="434"/>
        <end position="631"/>
    </location>
</feature>
<evidence type="ECO:0000256" key="4">
    <source>
        <dbReference type="PIRSR" id="PIRSR606710-1"/>
    </source>
</evidence>
<feature type="site" description="Important for catalytic activity, responsible for pKa modulation of the active site Glu and correct orientation of both the proton donor and substrate" evidence="5">
    <location>
        <position position="254"/>
    </location>
</feature>
<dbReference type="InterPro" id="IPR041542">
    <property type="entry name" value="GH43_C2"/>
</dbReference>
<dbReference type="InterPro" id="IPR002110">
    <property type="entry name" value="Ankyrin_rpt"/>
</dbReference>